<reference evidence="1" key="1">
    <citation type="submission" date="2020-03" db="EMBL/GenBank/DDBJ databases">
        <title>The deep terrestrial virosphere.</title>
        <authorList>
            <person name="Holmfeldt K."/>
            <person name="Nilsson E."/>
            <person name="Simone D."/>
            <person name="Lopez-Fernandez M."/>
            <person name="Wu X."/>
            <person name="de Brujin I."/>
            <person name="Lundin D."/>
            <person name="Andersson A."/>
            <person name="Bertilsson S."/>
            <person name="Dopson M."/>
        </authorList>
    </citation>
    <scope>NUCLEOTIDE SEQUENCE</scope>
    <source>
        <strain evidence="2">MM415A03300</strain>
        <strain evidence="1">MM415B01784</strain>
    </source>
</reference>
<protein>
    <submittedName>
        <fullName evidence="1">Uncharacterized protein</fullName>
    </submittedName>
</protein>
<organism evidence="1">
    <name type="scientific">viral metagenome</name>
    <dbReference type="NCBI Taxonomy" id="1070528"/>
    <lineage>
        <taxon>unclassified sequences</taxon>
        <taxon>metagenomes</taxon>
        <taxon>organismal metagenomes</taxon>
    </lineage>
</organism>
<dbReference type="EMBL" id="MT141860">
    <property type="protein sequence ID" value="QJA71275.1"/>
    <property type="molecule type" value="Genomic_DNA"/>
</dbReference>
<dbReference type="AlphaFoldDB" id="A0A6M3IIC6"/>
<evidence type="ECO:0000313" key="1">
    <source>
        <dbReference type="EMBL" id="QJA56827.1"/>
    </source>
</evidence>
<evidence type="ECO:0000313" key="2">
    <source>
        <dbReference type="EMBL" id="QJA71275.1"/>
    </source>
</evidence>
<gene>
    <name evidence="2" type="ORF">MM415A03300_0013</name>
    <name evidence="1" type="ORF">MM415B01784_0017</name>
</gene>
<accession>A0A6M3IIC6</accession>
<dbReference type="EMBL" id="MT141240">
    <property type="protein sequence ID" value="QJA56827.1"/>
    <property type="molecule type" value="Genomic_DNA"/>
</dbReference>
<sequence length="65" mass="7470">MFLGWNVIPDSKKSRYHLWKPSINPDRAIQACTGIAFMKYNMKFLDNIDADKCCKKCLKIESGGE</sequence>
<name>A0A6M3IIC6_9ZZZZ</name>
<proteinExistence type="predicted"/>